<protein>
    <submittedName>
        <fullName evidence="2">Uncharacterized protein</fullName>
    </submittedName>
</protein>
<name>A0ABW8I0F7_9BACL</name>
<evidence type="ECO:0000313" key="3">
    <source>
        <dbReference type="Proteomes" id="UP001618531"/>
    </source>
</evidence>
<dbReference type="RefSeq" id="WP_402878227.1">
    <property type="nucleotide sequence ID" value="NZ_JBIYSL010000006.1"/>
</dbReference>
<organism evidence="2 3">
    <name type="scientific">Paenibacillus illinoisensis</name>
    <dbReference type="NCBI Taxonomy" id="59845"/>
    <lineage>
        <taxon>Bacteria</taxon>
        <taxon>Bacillati</taxon>
        <taxon>Bacillota</taxon>
        <taxon>Bacilli</taxon>
        <taxon>Bacillales</taxon>
        <taxon>Paenibacillaceae</taxon>
        <taxon>Paenibacillus</taxon>
    </lineage>
</organism>
<keyword evidence="1" id="KW-1133">Transmembrane helix</keyword>
<feature type="transmembrane region" description="Helical" evidence="1">
    <location>
        <begin position="7"/>
        <end position="27"/>
    </location>
</feature>
<reference evidence="2 3" key="1">
    <citation type="submission" date="2024-11" db="EMBL/GenBank/DDBJ databases">
        <title>Identification and Characterization of a Novel Fosfomycin Bacillithiol Transferase FosB8 in Paenibacillus illinoisensis.</title>
        <authorList>
            <person name="Lu W."/>
        </authorList>
    </citation>
    <scope>NUCLEOTIDE SEQUENCE [LARGE SCALE GENOMIC DNA]</scope>
    <source>
        <strain evidence="2 3">WP77</strain>
    </source>
</reference>
<evidence type="ECO:0000313" key="2">
    <source>
        <dbReference type="EMBL" id="MFK0525433.1"/>
    </source>
</evidence>
<dbReference type="Proteomes" id="UP001618531">
    <property type="component" value="Unassembled WGS sequence"/>
</dbReference>
<gene>
    <name evidence="2" type="ORF">ACINKY_24785</name>
</gene>
<evidence type="ECO:0000256" key="1">
    <source>
        <dbReference type="SAM" id="Phobius"/>
    </source>
</evidence>
<keyword evidence="1" id="KW-0812">Transmembrane</keyword>
<sequence>MKRLIQIIAVIAVIWALCYTVIISILLGESLLVTLSSKPLPQSTVQVQGTTLSIPAEYFEYTWKHHTKYNEFSAIDVPTSPVNVPAGSTLFITFDQTPKEITFIEQGNELNRWIRLDHSHHTIAAPDTPGIYTYLYSASWFEGSVSYVIKIKVQ</sequence>
<keyword evidence="3" id="KW-1185">Reference proteome</keyword>
<comment type="caution">
    <text evidence="2">The sequence shown here is derived from an EMBL/GenBank/DDBJ whole genome shotgun (WGS) entry which is preliminary data.</text>
</comment>
<proteinExistence type="predicted"/>
<keyword evidence="1" id="KW-0472">Membrane</keyword>
<accession>A0ABW8I0F7</accession>
<dbReference type="EMBL" id="JBIYSL010000006">
    <property type="protein sequence ID" value="MFK0525433.1"/>
    <property type="molecule type" value="Genomic_DNA"/>
</dbReference>